<dbReference type="GO" id="GO:0034456">
    <property type="term" value="C:UTP-C complex"/>
    <property type="evidence" value="ECO:0007669"/>
    <property type="project" value="TreeGrafter"/>
</dbReference>
<evidence type="ECO:0000256" key="1">
    <source>
        <dbReference type="ARBA" id="ARBA00006110"/>
    </source>
</evidence>
<dbReference type="Pfam" id="PF17799">
    <property type="entry name" value="RRM_Rrp7"/>
    <property type="match status" value="1"/>
</dbReference>
<feature type="domain" description="Rrp7 RRM-like N-terminal" evidence="4">
    <location>
        <begin position="14"/>
        <end position="181"/>
    </location>
</feature>
<dbReference type="GO" id="GO:0000028">
    <property type="term" value="P:ribosomal small subunit assembly"/>
    <property type="evidence" value="ECO:0007669"/>
    <property type="project" value="TreeGrafter"/>
</dbReference>
<gene>
    <name evidence="5" type="ORF">K452DRAFT_227963</name>
</gene>
<protein>
    <recommendedName>
        <fullName evidence="7">Ribosomal RNA-processing protein 7 C-terminal domain-containing protein</fullName>
    </recommendedName>
</protein>
<evidence type="ECO:0000259" key="4">
    <source>
        <dbReference type="Pfam" id="PF17799"/>
    </source>
</evidence>
<dbReference type="CDD" id="cd12293">
    <property type="entry name" value="dRRM_Rrp7p"/>
    <property type="match status" value="1"/>
</dbReference>
<dbReference type="GO" id="GO:0006364">
    <property type="term" value="P:rRNA processing"/>
    <property type="evidence" value="ECO:0007669"/>
    <property type="project" value="TreeGrafter"/>
</dbReference>
<dbReference type="Gene3D" id="6.10.250.1770">
    <property type="match status" value="1"/>
</dbReference>
<feature type="region of interest" description="Disordered" evidence="2">
    <location>
        <begin position="86"/>
        <end position="125"/>
    </location>
</feature>
<keyword evidence="6" id="KW-1185">Reference proteome</keyword>
<dbReference type="RefSeq" id="XP_033397588.1">
    <property type="nucleotide sequence ID" value="XM_033536929.1"/>
</dbReference>
<dbReference type="InterPro" id="IPR024326">
    <property type="entry name" value="RRP7_C"/>
</dbReference>
<evidence type="ECO:0000313" key="6">
    <source>
        <dbReference type="Proteomes" id="UP000799438"/>
    </source>
</evidence>
<dbReference type="OrthoDB" id="5390at2759"/>
<sequence length="306" mass="33707">MAPPKLPLKAGDDYTVLALTIPPSTAYPRAATHCMYVRAHAPKIPSADSARSLFAVNVPVDATEGALRALFAEQLGGARIERVDIEREGGGKSARKQGAATGTVSRKRKRGGDEEGADGDGLPLPRTWERELLRSGGGAVLVFVDRASAEAALKEVVRAARKRREVVWKGEGALGVERYRTHQTLTFPARHELQARINRYLAHFATTESARAKALARQRSVPDADGFVTVTRGGRAGPARLDEAQAAADKLKQRHRAPEDFYRFQTREKKKESAEKLKRDFIEDRKRVERMRARRGKTLVSAVPVD</sequence>
<evidence type="ECO:0000313" key="5">
    <source>
        <dbReference type="EMBL" id="KAF2141876.1"/>
    </source>
</evidence>
<dbReference type="GeneID" id="54294425"/>
<dbReference type="Pfam" id="PF12923">
    <property type="entry name" value="RRP7"/>
    <property type="match status" value="1"/>
</dbReference>
<accession>A0A6A6BCS9</accession>
<dbReference type="EMBL" id="ML995486">
    <property type="protein sequence ID" value="KAF2141876.1"/>
    <property type="molecule type" value="Genomic_DNA"/>
</dbReference>
<dbReference type="AlphaFoldDB" id="A0A6A6BCS9"/>
<dbReference type="PANTHER" id="PTHR13191">
    <property type="entry name" value="RIBOSOMAL RNA PROCESSING PROTEIN 7-RELATED"/>
    <property type="match status" value="1"/>
</dbReference>
<evidence type="ECO:0008006" key="7">
    <source>
        <dbReference type="Google" id="ProtNLM"/>
    </source>
</evidence>
<organism evidence="5 6">
    <name type="scientific">Aplosporella prunicola CBS 121167</name>
    <dbReference type="NCBI Taxonomy" id="1176127"/>
    <lineage>
        <taxon>Eukaryota</taxon>
        <taxon>Fungi</taxon>
        <taxon>Dikarya</taxon>
        <taxon>Ascomycota</taxon>
        <taxon>Pezizomycotina</taxon>
        <taxon>Dothideomycetes</taxon>
        <taxon>Dothideomycetes incertae sedis</taxon>
        <taxon>Botryosphaeriales</taxon>
        <taxon>Aplosporellaceae</taxon>
        <taxon>Aplosporella</taxon>
    </lineage>
</organism>
<evidence type="ECO:0000256" key="2">
    <source>
        <dbReference type="SAM" id="MobiDB-lite"/>
    </source>
</evidence>
<proteinExistence type="inferred from homology"/>
<dbReference type="PANTHER" id="PTHR13191:SF0">
    <property type="entry name" value="RIBOSOMAL RNA-PROCESSING PROTEIN 7 HOMOLOG A-RELATED"/>
    <property type="match status" value="1"/>
</dbReference>
<name>A0A6A6BCS9_9PEZI</name>
<evidence type="ECO:0000259" key="3">
    <source>
        <dbReference type="Pfam" id="PF12923"/>
    </source>
</evidence>
<dbReference type="InterPro" id="IPR040446">
    <property type="entry name" value="RRP7"/>
</dbReference>
<dbReference type="InterPro" id="IPR040447">
    <property type="entry name" value="RRM_Rrp7"/>
</dbReference>
<reference evidence="5" key="1">
    <citation type="journal article" date="2020" name="Stud. Mycol.">
        <title>101 Dothideomycetes genomes: a test case for predicting lifestyles and emergence of pathogens.</title>
        <authorList>
            <person name="Haridas S."/>
            <person name="Albert R."/>
            <person name="Binder M."/>
            <person name="Bloem J."/>
            <person name="Labutti K."/>
            <person name="Salamov A."/>
            <person name="Andreopoulos B."/>
            <person name="Baker S."/>
            <person name="Barry K."/>
            <person name="Bills G."/>
            <person name="Bluhm B."/>
            <person name="Cannon C."/>
            <person name="Castanera R."/>
            <person name="Culley D."/>
            <person name="Daum C."/>
            <person name="Ezra D."/>
            <person name="Gonzalez J."/>
            <person name="Henrissat B."/>
            <person name="Kuo A."/>
            <person name="Liang C."/>
            <person name="Lipzen A."/>
            <person name="Lutzoni F."/>
            <person name="Magnuson J."/>
            <person name="Mondo S."/>
            <person name="Nolan M."/>
            <person name="Ohm R."/>
            <person name="Pangilinan J."/>
            <person name="Park H.-J."/>
            <person name="Ramirez L."/>
            <person name="Alfaro M."/>
            <person name="Sun H."/>
            <person name="Tritt A."/>
            <person name="Yoshinaga Y."/>
            <person name="Zwiers L.-H."/>
            <person name="Turgeon B."/>
            <person name="Goodwin S."/>
            <person name="Spatafora J."/>
            <person name="Crous P."/>
            <person name="Grigoriev I."/>
        </authorList>
    </citation>
    <scope>NUCLEOTIDE SEQUENCE</scope>
    <source>
        <strain evidence="5">CBS 121167</strain>
    </source>
</reference>
<comment type="similarity">
    <text evidence="1">Belongs to the RRP7 family.</text>
</comment>
<dbReference type="GO" id="GO:0032545">
    <property type="term" value="C:CURI complex"/>
    <property type="evidence" value="ECO:0007669"/>
    <property type="project" value="TreeGrafter"/>
</dbReference>
<dbReference type="Proteomes" id="UP000799438">
    <property type="component" value="Unassembled WGS sequence"/>
</dbReference>
<feature type="domain" description="Ribosomal RNA-processing protein 7 C-terminal" evidence="3">
    <location>
        <begin position="186"/>
        <end position="295"/>
    </location>
</feature>